<dbReference type="InterPro" id="IPR001509">
    <property type="entry name" value="Epimerase_deHydtase"/>
</dbReference>
<comment type="similarity">
    <text evidence="2">Belongs to the NAD(P)-dependent epimerase/dehydratase family.</text>
</comment>
<protein>
    <submittedName>
        <fullName evidence="4">NAD-dependent epimerase/dehydratase family protein</fullName>
    </submittedName>
</protein>
<gene>
    <name evidence="4" type="ORF">F1C79_22390</name>
</gene>
<dbReference type="PANTHER" id="PTHR43000">
    <property type="entry name" value="DTDP-D-GLUCOSE 4,6-DEHYDRATASE-RELATED"/>
    <property type="match status" value="1"/>
</dbReference>
<sequence>MKTLLVGGHGFIGEHLSNLLLSRDHQVTCISRHSPPQTTDSRIVQVMGSYADRELLRNALKGIQSVVHLAHESIQLNQTCDMRLEYERNVLPAIQLMEECLHAGVEKFIFVSSGGTVYGNSLEHRPIRECSPTSPISLYGTSKLNIEQIARLYFQQRGLPAVIVRPGNAYGPGQIPFKGQGIVATTLASVLQKRPIPVFGSGGSVRDYVHVDDIAQAIATLIHTAPNGETFNIGTGVGVATIDLLNRYLRPLVENDGHELLIKREAPRPMDVGYNVLDIEKLTRQIDYSPMALQEGLPATWEWIKAYLSKQK</sequence>
<dbReference type="AlphaFoldDB" id="A0A9X7N329"/>
<name>A0A9X7N329_PSEDE</name>
<evidence type="ECO:0000256" key="1">
    <source>
        <dbReference type="ARBA" id="ARBA00005125"/>
    </source>
</evidence>
<feature type="domain" description="NAD-dependent epimerase/dehydratase" evidence="3">
    <location>
        <begin position="4"/>
        <end position="234"/>
    </location>
</feature>
<evidence type="ECO:0000313" key="5">
    <source>
        <dbReference type="Proteomes" id="UP000326659"/>
    </source>
</evidence>
<dbReference type="Gene3D" id="3.40.50.720">
    <property type="entry name" value="NAD(P)-binding Rossmann-like Domain"/>
    <property type="match status" value="1"/>
</dbReference>
<dbReference type="Proteomes" id="UP000326659">
    <property type="component" value="Chromosome"/>
</dbReference>
<reference evidence="4 5" key="1">
    <citation type="submission" date="2019-09" db="EMBL/GenBank/DDBJ databases">
        <title>Prosopis cineraria nodule microbiome.</title>
        <authorList>
            <person name="Chaluvadi S.R."/>
            <person name="Ali R."/>
            <person name="Wang X."/>
        </authorList>
    </citation>
    <scope>NUCLEOTIDE SEQUENCE [LARGE SCALE GENOMIC DNA]</scope>
    <source>
        <strain evidence="4 5">BG1</strain>
    </source>
</reference>
<dbReference type="InterPro" id="IPR036291">
    <property type="entry name" value="NAD(P)-bd_dom_sf"/>
</dbReference>
<dbReference type="Pfam" id="PF01370">
    <property type="entry name" value="Epimerase"/>
    <property type="match status" value="1"/>
</dbReference>
<evidence type="ECO:0000313" key="4">
    <source>
        <dbReference type="EMBL" id="QEY74130.1"/>
    </source>
</evidence>
<dbReference type="SUPFAM" id="SSF51735">
    <property type="entry name" value="NAD(P)-binding Rossmann-fold domains"/>
    <property type="match status" value="1"/>
</dbReference>
<dbReference type="EMBL" id="CP043626">
    <property type="protein sequence ID" value="QEY74130.1"/>
    <property type="molecule type" value="Genomic_DNA"/>
</dbReference>
<dbReference type="Gene3D" id="3.90.25.10">
    <property type="entry name" value="UDP-galactose 4-epimerase, domain 1"/>
    <property type="match status" value="1"/>
</dbReference>
<organism evidence="4 5">
    <name type="scientific">Pseudomonas denitrificans</name>
    <dbReference type="NCBI Taxonomy" id="43306"/>
    <lineage>
        <taxon>Bacteria</taxon>
        <taxon>Pseudomonadati</taxon>
        <taxon>Pseudomonadota</taxon>
        <taxon>Gammaproteobacteria</taxon>
        <taxon>Pseudomonadales</taxon>
        <taxon>Pseudomonadaceae</taxon>
        <taxon>Halopseudomonas</taxon>
    </lineage>
</organism>
<evidence type="ECO:0000259" key="3">
    <source>
        <dbReference type="Pfam" id="PF01370"/>
    </source>
</evidence>
<dbReference type="KEGG" id="pden:F1C79_22390"/>
<keyword evidence="5" id="KW-1185">Reference proteome</keyword>
<accession>A0A9X7N329</accession>
<evidence type="ECO:0000256" key="2">
    <source>
        <dbReference type="ARBA" id="ARBA00007637"/>
    </source>
</evidence>
<comment type="pathway">
    <text evidence="1">Bacterial outer membrane biogenesis; LPS O-antigen biosynthesis.</text>
</comment>
<dbReference type="RefSeq" id="WP_151188644.1">
    <property type="nucleotide sequence ID" value="NZ_CP043626.1"/>
</dbReference>
<dbReference type="OrthoDB" id="5295702at2"/>
<proteinExistence type="inferred from homology"/>